<feature type="transmembrane region" description="Helical" evidence="1">
    <location>
        <begin position="41"/>
        <end position="60"/>
    </location>
</feature>
<dbReference type="RefSeq" id="WP_263541383.1">
    <property type="nucleotide sequence ID" value="NZ_JAOVZO020000020.1"/>
</dbReference>
<sequence length="95" mass="10287">MTASACPACGHLLPTRAKLATVLLGTRATCGWCGVRCRVAPWLNSAVALVQIALLFFWAAEYAMNRGNFLFVAFLLFTAAAMYSMVRFAPLKRAG</sequence>
<name>A0A9X4BN04_9GAMM</name>
<accession>A0A9X4BN04</accession>
<comment type="caution">
    <text evidence="2">The sequence shown here is derived from an EMBL/GenBank/DDBJ whole genome shotgun (WGS) entry which is preliminary data.</text>
</comment>
<keyword evidence="1" id="KW-1133">Transmembrane helix</keyword>
<gene>
    <name evidence="2" type="ORF">OD750_025215</name>
</gene>
<dbReference type="AlphaFoldDB" id="A0A9X4BN04"/>
<keyword evidence="3" id="KW-1185">Reference proteome</keyword>
<evidence type="ECO:0000313" key="2">
    <source>
        <dbReference type="EMBL" id="MDC8015839.1"/>
    </source>
</evidence>
<dbReference type="EMBL" id="JAOVZO020000020">
    <property type="protein sequence ID" value="MDC8015839.1"/>
    <property type="molecule type" value="Genomic_DNA"/>
</dbReference>
<keyword evidence="1" id="KW-0812">Transmembrane</keyword>
<evidence type="ECO:0000313" key="3">
    <source>
        <dbReference type="Proteomes" id="UP001139971"/>
    </source>
</evidence>
<organism evidence="2 3">
    <name type="scientific">Tahibacter soli</name>
    <dbReference type="NCBI Taxonomy" id="2983605"/>
    <lineage>
        <taxon>Bacteria</taxon>
        <taxon>Pseudomonadati</taxon>
        <taxon>Pseudomonadota</taxon>
        <taxon>Gammaproteobacteria</taxon>
        <taxon>Lysobacterales</taxon>
        <taxon>Rhodanobacteraceae</taxon>
        <taxon>Tahibacter</taxon>
    </lineage>
</organism>
<proteinExistence type="predicted"/>
<dbReference type="Proteomes" id="UP001139971">
    <property type="component" value="Unassembled WGS sequence"/>
</dbReference>
<evidence type="ECO:0000256" key="1">
    <source>
        <dbReference type="SAM" id="Phobius"/>
    </source>
</evidence>
<protein>
    <submittedName>
        <fullName evidence="2">Uncharacterized protein</fullName>
    </submittedName>
</protein>
<reference evidence="2" key="1">
    <citation type="submission" date="2023-02" db="EMBL/GenBank/DDBJ databases">
        <title>Tahibacter soli sp. nov. isolated from soil.</title>
        <authorList>
            <person name="Baek J.H."/>
            <person name="Lee J.K."/>
            <person name="Choi D.G."/>
            <person name="Jeon C.O."/>
        </authorList>
    </citation>
    <scope>NUCLEOTIDE SEQUENCE</scope>
    <source>
        <strain evidence="2">BL</strain>
    </source>
</reference>
<feature type="transmembrane region" description="Helical" evidence="1">
    <location>
        <begin position="67"/>
        <end position="86"/>
    </location>
</feature>
<keyword evidence="1" id="KW-0472">Membrane</keyword>